<feature type="transmembrane region" description="Helical" evidence="6">
    <location>
        <begin position="586"/>
        <end position="613"/>
    </location>
</feature>
<feature type="compositionally biased region" description="Polar residues" evidence="5">
    <location>
        <begin position="716"/>
        <end position="726"/>
    </location>
</feature>
<dbReference type="AlphaFoldDB" id="A0AAW1DQ88"/>
<feature type="chain" id="PRO_5043923395" description="G-protein coupled receptors family 2 profile 2 domain-containing protein" evidence="7">
    <location>
        <begin position="18"/>
        <end position="726"/>
    </location>
</feature>
<dbReference type="InterPro" id="IPR000832">
    <property type="entry name" value="GPCR_2_secretin-like"/>
</dbReference>
<evidence type="ECO:0000313" key="9">
    <source>
        <dbReference type="EMBL" id="KAK9512150.1"/>
    </source>
</evidence>
<dbReference type="CDD" id="cd15039">
    <property type="entry name" value="7tmB3_Methuselah-like"/>
    <property type="match status" value="1"/>
</dbReference>
<comment type="subcellular location">
    <subcellularLocation>
        <location evidence="1">Membrane</location>
        <topology evidence="1">Multi-pass membrane protein</topology>
    </subcellularLocation>
</comment>
<keyword evidence="4 6" id="KW-0472">Membrane</keyword>
<feature type="transmembrane region" description="Helical" evidence="6">
    <location>
        <begin position="658"/>
        <end position="678"/>
    </location>
</feature>
<evidence type="ECO:0000256" key="3">
    <source>
        <dbReference type="ARBA" id="ARBA00022989"/>
    </source>
</evidence>
<feature type="transmembrane region" description="Helical" evidence="6">
    <location>
        <begin position="464"/>
        <end position="484"/>
    </location>
</feature>
<sequence>MFRLLVMLFFLSMTCSSLSISHWELELANKTCGNKSSCEQNDSSNSRNEEIDWRDRNCQCDKLCANYGDCCPDSKYFDVSEQRRGLASFNCVDLREFRGIYMKTSCPPDWTDISIRTACEMASEDVRDPLVSIPATSRKTGITYRNLYCSLCHREEDLNLWHPRIECPYMPGLHNLSRDDIVKQLEYRPKEELWGLNVSGRFHACGIDPVLPESSAHIVRRCQPNVIKTCTVNWTNQDVRARCEAYTSLVYDGDKAYRNPHCAMCNNIPLQLLLCDRVLFRFNYDKDFSPAAFSVLFDLSSTVVGKTQLCHDDELYDPFFKRCRAVLAELKVTKPLYVVEPTADTRSEIPTSDVNIYTVDNATLDYMDSCSKFVLEIGEFVFQNGSVFVPQYRKTFSDKEFVLRDDGRVEICAGSLGIKLVNKFSIYLGYVTFAGLGISIIFLILHLAAFSLVSELRNLSGKNLASLCISLLVAYSTFMAGQVLQGLPCFIVAIITFYSFLASFMWMLTMAFDVWRTLRLATAELRVSAGKQWRKFTIYSLWSWLAPFVIVAGAVYVELIPEGRVPSEWRPDFGVNSCWFGHSKPLLAFFAGPLAIIMFMNIAFFASSAHMIYSTTSTTRFTASASTQRDFRLYIRLAVVMGLTWTMGLVAGTLDIEALWYVFVALNTLQGLFIFLAFTCTDKVIRGLAVRHTDDKPLRPPSFSWSSDSTRKSHIGSDQGTTDTLY</sequence>
<name>A0AAW1DQ88_9HEMI</name>
<evidence type="ECO:0000256" key="6">
    <source>
        <dbReference type="SAM" id="Phobius"/>
    </source>
</evidence>
<dbReference type="EMBL" id="JAPXFL010000001">
    <property type="protein sequence ID" value="KAK9512150.1"/>
    <property type="molecule type" value="Genomic_DNA"/>
</dbReference>
<evidence type="ECO:0000256" key="1">
    <source>
        <dbReference type="ARBA" id="ARBA00004141"/>
    </source>
</evidence>
<feature type="signal peptide" evidence="7">
    <location>
        <begin position="1"/>
        <end position="17"/>
    </location>
</feature>
<protein>
    <recommendedName>
        <fullName evidence="8">G-protein coupled receptors family 2 profile 2 domain-containing protein</fullName>
    </recommendedName>
</protein>
<keyword evidence="10" id="KW-1185">Reference proteome</keyword>
<accession>A0AAW1DQ88</accession>
<dbReference type="Pfam" id="PF00002">
    <property type="entry name" value="7tm_2"/>
    <property type="match status" value="1"/>
</dbReference>
<feature type="transmembrane region" description="Helical" evidence="6">
    <location>
        <begin position="490"/>
        <end position="515"/>
    </location>
</feature>
<keyword evidence="7" id="KW-0732">Signal</keyword>
<reference evidence="9 10" key="1">
    <citation type="submission" date="2022-12" db="EMBL/GenBank/DDBJ databases">
        <title>Chromosome-level genome assembly of true bugs.</title>
        <authorList>
            <person name="Ma L."/>
            <person name="Li H."/>
        </authorList>
    </citation>
    <scope>NUCLEOTIDE SEQUENCE [LARGE SCALE GENOMIC DNA]</scope>
    <source>
        <strain evidence="9">Lab_2022b</strain>
    </source>
</reference>
<dbReference type="Gene3D" id="1.20.1070.10">
    <property type="entry name" value="Rhodopsin 7-helix transmembrane proteins"/>
    <property type="match status" value="1"/>
</dbReference>
<gene>
    <name evidence="9" type="ORF">O3M35_000635</name>
</gene>
<dbReference type="GO" id="GO:0016020">
    <property type="term" value="C:membrane"/>
    <property type="evidence" value="ECO:0007669"/>
    <property type="project" value="UniProtKB-SubCell"/>
</dbReference>
<feature type="transmembrane region" description="Helical" evidence="6">
    <location>
        <begin position="536"/>
        <end position="557"/>
    </location>
</feature>
<dbReference type="PROSITE" id="PS50261">
    <property type="entry name" value="G_PROTEIN_RECEP_F2_4"/>
    <property type="match status" value="1"/>
</dbReference>
<dbReference type="GO" id="GO:0004930">
    <property type="term" value="F:G protein-coupled receptor activity"/>
    <property type="evidence" value="ECO:0007669"/>
    <property type="project" value="InterPro"/>
</dbReference>
<keyword evidence="2 6" id="KW-0812">Transmembrane</keyword>
<proteinExistence type="predicted"/>
<feature type="region of interest" description="Disordered" evidence="5">
    <location>
        <begin position="701"/>
        <end position="726"/>
    </location>
</feature>
<evidence type="ECO:0000259" key="8">
    <source>
        <dbReference type="PROSITE" id="PS50261"/>
    </source>
</evidence>
<dbReference type="GO" id="GO:0007166">
    <property type="term" value="P:cell surface receptor signaling pathway"/>
    <property type="evidence" value="ECO:0007669"/>
    <property type="project" value="InterPro"/>
</dbReference>
<feature type="transmembrane region" description="Helical" evidence="6">
    <location>
        <begin position="633"/>
        <end position="652"/>
    </location>
</feature>
<dbReference type="Proteomes" id="UP001461498">
    <property type="component" value="Unassembled WGS sequence"/>
</dbReference>
<organism evidence="9 10">
    <name type="scientific">Rhynocoris fuscipes</name>
    <dbReference type="NCBI Taxonomy" id="488301"/>
    <lineage>
        <taxon>Eukaryota</taxon>
        <taxon>Metazoa</taxon>
        <taxon>Ecdysozoa</taxon>
        <taxon>Arthropoda</taxon>
        <taxon>Hexapoda</taxon>
        <taxon>Insecta</taxon>
        <taxon>Pterygota</taxon>
        <taxon>Neoptera</taxon>
        <taxon>Paraneoptera</taxon>
        <taxon>Hemiptera</taxon>
        <taxon>Heteroptera</taxon>
        <taxon>Panheteroptera</taxon>
        <taxon>Cimicomorpha</taxon>
        <taxon>Reduviidae</taxon>
        <taxon>Harpactorinae</taxon>
        <taxon>Harpactorini</taxon>
        <taxon>Rhynocoris</taxon>
    </lineage>
</organism>
<evidence type="ECO:0000256" key="5">
    <source>
        <dbReference type="SAM" id="MobiDB-lite"/>
    </source>
</evidence>
<evidence type="ECO:0000256" key="7">
    <source>
        <dbReference type="SAM" id="SignalP"/>
    </source>
</evidence>
<dbReference type="InterPro" id="IPR053231">
    <property type="entry name" value="GPCR_LN-TM7"/>
</dbReference>
<dbReference type="PANTHER" id="PTHR45902">
    <property type="entry name" value="LATROPHILIN RECEPTOR-LIKE PROTEIN A"/>
    <property type="match status" value="1"/>
</dbReference>
<comment type="caution">
    <text evidence="9">The sequence shown here is derived from an EMBL/GenBank/DDBJ whole genome shotgun (WGS) entry which is preliminary data.</text>
</comment>
<dbReference type="InterPro" id="IPR017981">
    <property type="entry name" value="GPCR_2-like_7TM"/>
</dbReference>
<feature type="transmembrane region" description="Helical" evidence="6">
    <location>
        <begin position="427"/>
        <end position="452"/>
    </location>
</feature>
<feature type="domain" description="G-protein coupled receptors family 2 profile 2" evidence="8">
    <location>
        <begin position="428"/>
        <end position="682"/>
    </location>
</feature>
<evidence type="ECO:0000256" key="2">
    <source>
        <dbReference type="ARBA" id="ARBA00022692"/>
    </source>
</evidence>
<keyword evidence="3 6" id="KW-1133">Transmembrane helix</keyword>
<evidence type="ECO:0000313" key="10">
    <source>
        <dbReference type="Proteomes" id="UP001461498"/>
    </source>
</evidence>
<evidence type="ECO:0000256" key="4">
    <source>
        <dbReference type="ARBA" id="ARBA00023136"/>
    </source>
</evidence>
<dbReference type="PANTHER" id="PTHR45902:SF5">
    <property type="entry name" value="G-PROTEIN COUPLED RECEPTORS FAMILY 2 PROFILE 2 DOMAIN-CONTAINING PROTEIN"/>
    <property type="match status" value="1"/>
</dbReference>